<comment type="catalytic activity">
    <reaction evidence="7">
        <text>L-threonyl-[protein] + ATP = O-phospho-L-threonyl-[protein] + ADP + H(+)</text>
        <dbReference type="Rhea" id="RHEA:46608"/>
        <dbReference type="Rhea" id="RHEA-COMP:11060"/>
        <dbReference type="Rhea" id="RHEA-COMP:11605"/>
        <dbReference type="ChEBI" id="CHEBI:15378"/>
        <dbReference type="ChEBI" id="CHEBI:30013"/>
        <dbReference type="ChEBI" id="CHEBI:30616"/>
        <dbReference type="ChEBI" id="CHEBI:61977"/>
        <dbReference type="ChEBI" id="CHEBI:456216"/>
        <dbReference type="EC" id="2.7.11.1"/>
    </reaction>
</comment>
<dbReference type="PROSITE" id="PS00107">
    <property type="entry name" value="PROTEIN_KINASE_ATP"/>
    <property type="match status" value="1"/>
</dbReference>
<feature type="binding site" evidence="9">
    <location>
        <position position="40"/>
    </location>
    <ligand>
        <name>ATP</name>
        <dbReference type="ChEBI" id="CHEBI:30616"/>
    </ligand>
</feature>
<feature type="coiled-coil region" evidence="10">
    <location>
        <begin position="345"/>
        <end position="428"/>
    </location>
</feature>
<dbReference type="PROSITE" id="PS50011">
    <property type="entry name" value="PROTEIN_KINASE_DOM"/>
    <property type="match status" value="1"/>
</dbReference>
<evidence type="ECO:0000313" key="13">
    <source>
        <dbReference type="EMBL" id="OBU75566.1"/>
    </source>
</evidence>
<name>A0A853ME49_9CYAN</name>
<dbReference type="GO" id="GO:0004674">
    <property type="term" value="F:protein serine/threonine kinase activity"/>
    <property type="evidence" value="ECO:0007669"/>
    <property type="project" value="UniProtKB-KW"/>
</dbReference>
<dbReference type="InterPro" id="IPR000719">
    <property type="entry name" value="Prot_kinase_dom"/>
</dbReference>
<reference evidence="13 14" key="1">
    <citation type="submission" date="2016-05" db="EMBL/GenBank/DDBJ databases">
        <title>First complete genome of the cyanobacterium Cylindrospermopsis raciborskii CS505, containing a circular chromosome and a single extrachromosomal element.</title>
        <authorList>
            <person name="Fuentes J."/>
            <person name="Tamames J."/>
            <person name="Allen E."/>
            <person name="Plominski A."/>
            <person name="Vasquez M."/>
        </authorList>
    </citation>
    <scope>NUCLEOTIDE SEQUENCE [LARGE SCALE GENOMIC DNA]</scope>
    <source>
        <strain evidence="13 14">CS505</strain>
    </source>
</reference>
<evidence type="ECO:0000256" key="7">
    <source>
        <dbReference type="ARBA" id="ARBA00047899"/>
    </source>
</evidence>
<feature type="region of interest" description="Disordered" evidence="11">
    <location>
        <begin position="440"/>
        <end position="461"/>
    </location>
</feature>
<evidence type="ECO:0000259" key="12">
    <source>
        <dbReference type="PROSITE" id="PS50011"/>
    </source>
</evidence>
<dbReference type="GO" id="GO:0005524">
    <property type="term" value="F:ATP binding"/>
    <property type="evidence" value="ECO:0007669"/>
    <property type="project" value="UniProtKB-UniRule"/>
</dbReference>
<dbReference type="CDD" id="cd14014">
    <property type="entry name" value="STKc_PknB_like"/>
    <property type="match status" value="1"/>
</dbReference>
<evidence type="ECO:0000256" key="4">
    <source>
        <dbReference type="ARBA" id="ARBA00022741"/>
    </source>
</evidence>
<keyword evidence="2 13" id="KW-0723">Serine/threonine-protein kinase</keyword>
<evidence type="ECO:0000256" key="1">
    <source>
        <dbReference type="ARBA" id="ARBA00012513"/>
    </source>
</evidence>
<protein>
    <recommendedName>
        <fullName evidence="1">non-specific serine/threonine protein kinase</fullName>
        <ecNumber evidence="1">2.7.11.1</ecNumber>
    </recommendedName>
</protein>
<keyword evidence="4 9" id="KW-0547">Nucleotide-binding</keyword>
<dbReference type="PROSITE" id="PS00108">
    <property type="entry name" value="PROTEIN_KINASE_ST"/>
    <property type="match status" value="1"/>
</dbReference>
<dbReference type="EC" id="2.7.11.1" evidence="1"/>
<feature type="domain" description="Protein kinase" evidence="12">
    <location>
        <begin position="9"/>
        <end position="271"/>
    </location>
</feature>
<dbReference type="RefSeq" id="WP_006278651.1">
    <property type="nucleotide sequence ID" value="NZ_ACYA01000069.1"/>
</dbReference>
<evidence type="ECO:0000256" key="2">
    <source>
        <dbReference type="ARBA" id="ARBA00022527"/>
    </source>
</evidence>
<dbReference type="PANTHER" id="PTHR24363:SF0">
    <property type="entry name" value="SERINE_THREONINE KINASE LIKE DOMAIN CONTAINING 1"/>
    <property type="match status" value="1"/>
</dbReference>
<dbReference type="PANTHER" id="PTHR24363">
    <property type="entry name" value="SERINE/THREONINE PROTEIN KINASE"/>
    <property type="match status" value="1"/>
</dbReference>
<accession>A0A853ME49</accession>
<keyword evidence="3" id="KW-0808">Transferase</keyword>
<dbReference type="InterPro" id="IPR011009">
    <property type="entry name" value="Kinase-like_dom_sf"/>
</dbReference>
<evidence type="ECO:0000256" key="8">
    <source>
        <dbReference type="ARBA" id="ARBA00048679"/>
    </source>
</evidence>
<evidence type="ECO:0000256" key="11">
    <source>
        <dbReference type="SAM" id="MobiDB-lite"/>
    </source>
</evidence>
<evidence type="ECO:0000256" key="10">
    <source>
        <dbReference type="SAM" id="Coils"/>
    </source>
</evidence>
<evidence type="ECO:0000256" key="3">
    <source>
        <dbReference type="ARBA" id="ARBA00022679"/>
    </source>
</evidence>
<evidence type="ECO:0000256" key="6">
    <source>
        <dbReference type="ARBA" id="ARBA00022840"/>
    </source>
</evidence>
<keyword evidence="10" id="KW-0175">Coiled coil</keyword>
<evidence type="ECO:0000256" key="9">
    <source>
        <dbReference type="PROSITE-ProRule" id="PRU10141"/>
    </source>
</evidence>
<comment type="caution">
    <text evidence="13">The sequence shown here is derived from an EMBL/GenBank/DDBJ whole genome shotgun (WGS) entry which is preliminary data.</text>
</comment>
<dbReference type="SUPFAM" id="SSF56112">
    <property type="entry name" value="Protein kinase-like (PK-like)"/>
    <property type="match status" value="1"/>
</dbReference>
<evidence type="ECO:0000256" key="5">
    <source>
        <dbReference type="ARBA" id="ARBA00022777"/>
    </source>
</evidence>
<keyword evidence="5 13" id="KW-0418">Kinase</keyword>
<dbReference type="SMART" id="SM00220">
    <property type="entry name" value="S_TKc"/>
    <property type="match status" value="1"/>
</dbReference>
<dbReference type="InterPro" id="IPR008271">
    <property type="entry name" value="Ser/Thr_kinase_AS"/>
</dbReference>
<dbReference type="Pfam" id="PF00069">
    <property type="entry name" value="Pkinase"/>
    <property type="match status" value="1"/>
</dbReference>
<comment type="catalytic activity">
    <reaction evidence="8">
        <text>L-seryl-[protein] + ATP = O-phospho-L-seryl-[protein] + ADP + H(+)</text>
        <dbReference type="Rhea" id="RHEA:17989"/>
        <dbReference type="Rhea" id="RHEA-COMP:9863"/>
        <dbReference type="Rhea" id="RHEA-COMP:11604"/>
        <dbReference type="ChEBI" id="CHEBI:15378"/>
        <dbReference type="ChEBI" id="CHEBI:29999"/>
        <dbReference type="ChEBI" id="CHEBI:30616"/>
        <dbReference type="ChEBI" id="CHEBI:83421"/>
        <dbReference type="ChEBI" id="CHEBI:456216"/>
        <dbReference type="EC" id="2.7.11.1"/>
    </reaction>
</comment>
<proteinExistence type="predicted"/>
<gene>
    <name evidence="13" type="ORF">A9P98_03970</name>
</gene>
<dbReference type="Proteomes" id="UP000093903">
    <property type="component" value="Unassembled WGS sequence"/>
</dbReference>
<sequence>MNSLLINRYEIINPLGSGGFGETFLARDTQMPSQRLVVIKHLKPALQNSHSSTELIENLFQKEAAVLEELGNHCSQIPQLYSYFSEEGEFYLVQEYIEGKNLSQVGQIKPEHATVILSSLLNTLKYVHSKNIIHRDIKPENIILRDSDRLPVLIDFGAVKETMGVVTLGSGSTVSSVVVGTRGFMAPEQTAGRPVFSTDLYALGLTIIYALTQRLPIEFSISQLTGEIDWTSYVPNLDPKLVQVLNKSIKIDLGSRYLTAEAMYSDLHTSSGIPLSTVLAPKSQEDTLVVSPGGESKNLISSLTSVVFSKVKSQNKDTKVPVNYTRVAVIALSILGLAGGFFVTQQMLEAQERAAQLEREKKEAEEKKEIAEKERLQAQQKALEAENLRQTAEQERLAVEKRQAQEERRRLADESRQARLERQRLAAERSRVAALSENYITSNTPDNNTSSEPVYTTNSNVSSSWRPTCGDSYTSGSQWWAVKGPASALSVVKNKYCGDAYIASRETQAASFSSESAAWSFANALSSASGYQFWVKKSR</sequence>
<evidence type="ECO:0000313" key="14">
    <source>
        <dbReference type="Proteomes" id="UP000093903"/>
    </source>
</evidence>
<dbReference type="Gene3D" id="1.10.510.10">
    <property type="entry name" value="Transferase(Phosphotransferase) domain 1"/>
    <property type="match status" value="1"/>
</dbReference>
<dbReference type="EMBL" id="LYXA01000001">
    <property type="protein sequence ID" value="OBU75566.1"/>
    <property type="molecule type" value="Genomic_DNA"/>
</dbReference>
<organism evidence="13 14">
    <name type="scientific">Cylindrospermopsis raciborskii CS-505</name>
    <dbReference type="NCBI Taxonomy" id="533240"/>
    <lineage>
        <taxon>Bacteria</taxon>
        <taxon>Bacillati</taxon>
        <taxon>Cyanobacteriota</taxon>
        <taxon>Cyanophyceae</taxon>
        <taxon>Nostocales</taxon>
        <taxon>Aphanizomenonaceae</taxon>
        <taxon>Cylindrospermopsis</taxon>
    </lineage>
</organism>
<dbReference type="InterPro" id="IPR017441">
    <property type="entry name" value="Protein_kinase_ATP_BS"/>
</dbReference>
<dbReference type="AlphaFoldDB" id="A0A853ME49"/>
<keyword evidence="6 9" id="KW-0067">ATP-binding</keyword>